<evidence type="ECO:0000259" key="1">
    <source>
        <dbReference type="PROSITE" id="PS50943"/>
    </source>
</evidence>
<dbReference type="Gene3D" id="1.10.260.40">
    <property type="entry name" value="lambda repressor-like DNA-binding domains"/>
    <property type="match status" value="1"/>
</dbReference>
<dbReference type="PANTHER" id="PTHR37038">
    <property type="entry name" value="TRANSCRIPTIONAL REGULATOR-RELATED"/>
    <property type="match status" value="1"/>
</dbReference>
<dbReference type="InterPro" id="IPR010982">
    <property type="entry name" value="Lambda_DNA-bd_dom_sf"/>
</dbReference>
<dbReference type="EMBL" id="FUXI01000006">
    <property type="protein sequence ID" value="SJZ55046.1"/>
    <property type="molecule type" value="Genomic_DNA"/>
</dbReference>
<dbReference type="CDD" id="cd00093">
    <property type="entry name" value="HTH_XRE"/>
    <property type="match status" value="1"/>
</dbReference>
<protein>
    <submittedName>
        <fullName evidence="2">Helix-turn-helix domain-containing protein</fullName>
    </submittedName>
</protein>
<dbReference type="OrthoDB" id="2296017at2"/>
<dbReference type="SUPFAM" id="SSF47413">
    <property type="entry name" value="lambda repressor-like DNA-binding domains"/>
    <property type="match status" value="1"/>
</dbReference>
<reference evidence="2 3" key="1">
    <citation type="submission" date="2017-02" db="EMBL/GenBank/DDBJ databases">
        <authorList>
            <person name="Peterson S.W."/>
        </authorList>
    </citation>
    <scope>NUCLEOTIDE SEQUENCE [LARGE SCALE GENOMIC DNA]</scope>
    <source>
        <strain evidence="2 3">ATCC BAA-1030</strain>
    </source>
</reference>
<dbReference type="PANTHER" id="PTHR37038:SF12">
    <property type="entry name" value="TRANSCRIPTIONAL REGULATOR"/>
    <property type="match status" value="1"/>
</dbReference>
<dbReference type="GO" id="GO:0003677">
    <property type="term" value="F:DNA binding"/>
    <property type="evidence" value="ECO:0007669"/>
    <property type="project" value="InterPro"/>
</dbReference>
<dbReference type="RefSeq" id="WP_078806651.1">
    <property type="nucleotide sequence ID" value="NZ_FUXI01000006.1"/>
</dbReference>
<dbReference type="InterPro" id="IPR053163">
    <property type="entry name" value="HTH-type_regulator_Rgg"/>
</dbReference>
<proteinExistence type="predicted"/>
<dbReference type="STRING" id="263852.SAMN02745116_00693"/>
<accession>A0A1T4LK84</accession>
<feature type="domain" description="HTH cro/C1-type" evidence="1">
    <location>
        <begin position="8"/>
        <end position="61"/>
    </location>
</feature>
<dbReference type="Proteomes" id="UP000190328">
    <property type="component" value="Unassembled WGS sequence"/>
</dbReference>
<organism evidence="2 3">
    <name type="scientific">Pilibacter termitis</name>
    <dbReference type="NCBI Taxonomy" id="263852"/>
    <lineage>
        <taxon>Bacteria</taxon>
        <taxon>Bacillati</taxon>
        <taxon>Bacillota</taxon>
        <taxon>Bacilli</taxon>
        <taxon>Lactobacillales</taxon>
        <taxon>Enterococcaceae</taxon>
        <taxon>Pilibacter</taxon>
    </lineage>
</organism>
<name>A0A1T4LK84_9ENTE</name>
<evidence type="ECO:0000313" key="3">
    <source>
        <dbReference type="Proteomes" id="UP000190328"/>
    </source>
</evidence>
<dbReference type="AlphaFoldDB" id="A0A1T4LK84"/>
<evidence type="ECO:0000313" key="2">
    <source>
        <dbReference type="EMBL" id="SJZ55046.1"/>
    </source>
</evidence>
<sequence>MENLGELFRELRESRNLSMKSVVGTEMSIAQLSKFERGESEITLSKFYFIIERIGITIEEFELVAQGYKLNQFFQVFQELSSLYMQKK</sequence>
<gene>
    <name evidence="2" type="ORF">SAMN02745116_00693</name>
</gene>
<dbReference type="PROSITE" id="PS50943">
    <property type="entry name" value="HTH_CROC1"/>
    <property type="match status" value="1"/>
</dbReference>
<dbReference type="Pfam" id="PF01381">
    <property type="entry name" value="HTH_3"/>
    <property type="match status" value="1"/>
</dbReference>
<dbReference type="SMART" id="SM00530">
    <property type="entry name" value="HTH_XRE"/>
    <property type="match status" value="1"/>
</dbReference>
<dbReference type="InterPro" id="IPR001387">
    <property type="entry name" value="Cro/C1-type_HTH"/>
</dbReference>
<keyword evidence="3" id="KW-1185">Reference proteome</keyword>